<dbReference type="AlphaFoldDB" id="A0A382UEF7"/>
<protein>
    <submittedName>
        <fullName evidence="1">Uncharacterized protein</fullName>
    </submittedName>
</protein>
<accession>A0A382UEF7</accession>
<gene>
    <name evidence="1" type="ORF">METZ01_LOCUS385518</name>
</gene>
<organism evidence="1">
    <name type="scientific">marine metagenome</name>
    <dbReference type="NCBI Taxonomy" id="408172"/>
    <lineage>
        <taxon>unclassified sequences</taxon>
        <taxon>metagenomes</taxon>
        <taxon>ecological metagenomes</taxon>
    </lineage>
</organism>
<reference evidence="1" key="1">
    <citation type="submission" date="2018-05" db="EMBL/GenBank/DDBJ databases">
        <authorList>
            <person name="Lanie J.A."/>
            <person name="Ng W.-L."/>
            <person name="Kazmierczak K.M."/>
            <person name="Andrzejewski T.M."/>
            <person name="Davidsen T.M."/>
            <person name="Wayne K.J."/>
            <person name="Tettelin H."/>
            <person name="Glass J.I."/>
            <person name="Rusch D."/>
            <person name="Podicherti R."/>
            <person name="Tsui H.-C.T."/>
            <person name="Winkler M.E."/>
        </authorList>
    </citation>
    <scope>NUCLEOTIDE SEQUENCE</scope>
</reference>
<sequence length="24" mass="2787">MNTLAFYFVVPPYNPTLILIYPLS</sequence>
<dbReference type="EMBL" id="UINC01143635">
    <property type="protein sequence ID" value="SVD32664.1"/>
    <property type="molecule type" value="Genomic_DNA"/>
</dbReference>
<proteinExistence type="predicted"/>
<name>A0A382UEF7_9ZZZZ</name>
<feature type="non-terminal residue" evidence="1">
    <location>
        <position position="24"/>
    </location>
</feature>
<evidence type="ECO:0000313" key="1">
    <source>
        <dbReference type="EMBL" id="SVD32664.1"/>
    </source>
</evidence>